<sequence length="56" mass="6096">MEIIVTNKPAEVDPKELVLMELINGRPPANDAEITIVSQLNEAKKQGLVIDIPSSL</sequence>
<proteinExistence type="predicted"/>
<gene>
    <name evidence="1" type="ORF">UFOVP19_57</name>
</gene>
<reference evidence="1" key="1">
    <citation type="submission" date="2020-04" db="EMBL/GenBank/DDBJ databases">
        <authorList>
            <person name="Chiriac C."/>
            <person name="Salcher M."/>
            <person name="Ghai R."/>
            <person name="Kavagutti S V."/>
        </authorList>
    </citation>
    <scope>NUCLEOTIDE SEQUENCE</scope>
</reference>
<accession>A0A6J5KPI1</accession>
<organism evidence="1">
    <name type="scientific">uncultured Caudovirales phage</name>
    <dbReference type="NCBI Taxonomy" id="2100421"/>
    <lineage>
        <taxon>Viruses</taxon>
        <taxon>Duplodnaviria</taxon>
        <taxon>Heunggongvirae</taxon>
        <taxon>Uroviricota</taxon>
        <taxon>Caudoviricetes</taxon>
        <taxon>Peduoviridae</taxon>
        <taxon>Maltschvirus</taxon>
        <taxon>Maltschvirus maltsch</taxon>
    </lineage>
</organism>
<protein>
    <submittedName>
        <fullName evidence="1">Uncharacterized protein</fullName>
    </submittedName>
</protein>
<dbReference type="EMBL" id="LR796158">
    <property type="protein sequence ID" value="CAB4122109.1"/>
    <property type="molecule type" value="Genomic_DNA"/>
</dbReference>
<evidence type="ECO:0000313" key="1">
    <source>
        <dbReference type="EMBL" id="CAB4122109.1"/>
    </source>
</evidence>
<name>A0A6J5KPI1_9CAUD</name>